<keyword evidence="2" id="KW-1185">Reference proteome</keyword>
<reference evidence="1 2" key="1">
    <citation type="submission" date="2016-11" db="EMBL/GenBank/DDBJ databases">
        <authorList>
            <person name="Jaros S."/>
            <person name="Januszkiewicz K."/>
            <person name="Wedrychowicz H."/>
        </authorList>
    </citation>
    <scope>NUCLEOTIDE SEQUENCE [LARGE SCALE GENOMIC DNA]</scope>
    <source>
        <strain evidence="1 2">CGMCC 4.2025</strain>
    </source>
</reference>
<dbReference type="STRING" id="310782.SAMN05216499_12395"/>
<evidence type="ECO:0000313" key="1">
    <source>
        <dbReference type="EMBL" id="SHN16496.1"/>
    </source>
</evidence>
<dbReference type="OrthoDB" id="4243992at2"/>
<accession>A0A1M7PH84</accession>
<evidence type="ECO:0000313" key="2">
    <source>
        <dbReference type="Proteomes" id="UP000184111"/>
    </source>
</evidence>
<sequence>MLEESTALYLARRDAYAAFLTAADAESHVAWFREDGRYPDEAAAVAAVDRAYAVTRAAFNVIEVEGVGPAAQGRTLLERLAALHKDGGARPDWKDVKQAREAFVGAAQDALRELRGSG</sequence>
<protein>
    <recommendedName>
        <fullName evidence="3">HEPN domain-containing protein</fullName>
    </recommendedName>
</protein>
<proteinExistence type="predicted"/>
<gene>
    <name evidence="1" type="ORF">SAMN05216499_12395</name>
</gene>
<name>A0A1M7PH84_9ACTN</name>
<dbReference type="AlphaFoldDB" id="A0A1M7PH84"/>
<dbReference type="EMBL" id="FRBI01000023">
    <property type="protein sequence ID" value="SHN16496.1"/>
    <property type="molecule type" value="Genomic_DNA"/>
</dbReference>
<dbReference type="Proteomes" id="UP000184111">
    <property type="component" value="Unassembled WGS sequence"/>
</dbReference>
<evidence type="ECO:0008006" key="3">
    <source>
        <dbReference type="Google" id="ProtNLM"/>
    </source>
</evidence>
<organism evidence="1 2">
    <name type="scientific">Actinacidiphila paucisporea</name>
    <dbReference type="NCBI Taxonomy" id="310782"/>
    <lineage>
        <taxon>Bacteria</taxon>
        <taxon>Bacillati</taxon>
        <taxon>Actinomycetota</taxon>
        <taxon>Actinomycetes</taxon>
        <taxon>Kitasatosporales</taxon>
        <taxon>Streptomycetaceae</taxon>
        <taxon>Actinacidiphila</taxon>
    </lineage>
</organism>
<dbReference type="RefSeq" id="WP_073501697.1">
    <property type="nucleotide sequence ID" value="NZ_FRBI01000023.1"/>
</dbReference>